<dbReference type="AlphaFoldDB" id="A0A2N9IRE4"/>
<gene>
    <name evidence="3" type="ORF">FSB_LOCUS55938</name>
</gene>
<evidence type="ECO:0000259" key="1">
    <source>
        <dbReference type="Pfam" id="PF00078"/>
    </source>
</evidence>
<dbReference type="InterPro" id="IPR000477">
    <property type="entry name" value="RT_dom"/>
</dbReference>
<dbReference type="Pfam" id="PF13966">
    <property type="entry name" value="zf-RVT"/>
    <property type="match status" value="1"/>
</dbReference>
<evidence type="ECO:0000259" key="2">
    <source>
        <dbReference type="Pfam" id="PF13966"/>
    </source>
</evidence>
<dbReference type="InterPro" id="IPR026960">
    <property type="entry name" value="RVT-Znf"/>
</dbReference>
<evidence type="ECO:0008006" key="4">
    <source>
        <dbReference type="Google" id="ProtNLM"/>
    </source>
</evidence>
<sequence>MGGSRFLFIESKTFEFLIEGGGAPRVCINEMGREIVCSVVMGRECAKRMAVAIDDLVSKPYVESFVHSFRVGDIVLLLQRSSNSRGNYISLQEIHRGGRKGSIIILEGRNNGDWCGFGLELRRLFIIENHTVKHAVMENKPAPVVQEKIVTGPVRGKVLYAAAVTHTSVLDGVVNGKKSENILGEIPKIVQSSPSKFDKFRGVIDQFEWVFSGVYGPQIDRERSLMWDELASLASWWGIPWSNSISSLMINGEMSSDKEAISTSITQFYWDLYLEGVSRRPLLDGLEFSMISNEDSDWLGRPFEEEEVLRVIQSLNATFLALIPKRVGAVEGELGILCKLDVEKAYDHVNWEFLLYLLQRCGFSHLWISWIRFCISTVRFSIFINGSPSGFFASSRGLRQGDPLSPLPFVIVMEALSQIMDRAIHGGPIKLEHLRFVFLWFEVVSGLKINLGKSKMVPVSEVPNLEDLAQILGCKIVSLPMKYLSLTLRATFKANSIWNPIIERMEKCLAGWKRLYLSKGGKVTLIKSILSSLPTYFLSLFPILAGVAHRLEKNQRDSPWNGMREETKFHLVSWSKILVVALWYGTRCSLAASGGCQIWQQLGGGDWCSKKVKDSYGDRWCGDMPLKEAYLELFSIALDRNVSVADLMSHDNGMIHWDVLFTRSVQDWELESISSFMDLPYSTLVQGAGEDKLSCGNPDSKVPPRAAFFSWSATLGKILIIDNLRKHGLILVDWYCMCKESGESPDHLLLHCKVARELWDLVLGLFGVY</sequence>
<dbReference type="Pfam" id="PF00078">
    <property type="entry name" value="RVT_1"/>
    <property type="match status" value="1"/>
</dbReference>
<proteinExistence type="predicted"/>
<protein>
    <recommendedName>
        <fullName evidence="4">Reverse transcriptase domain-containing protein</fullName>
    </recommendedName>
</protein>
<dbReference type="EMBL" id="OIVN01006218">
    <property type="protein sequence ID" value="SPD28056.1"/>
    <property type="molecule type" value="Genomic_DNA"/>
</dbReference>
<name>A0A2N9IRE4_FAGSY</name>
<feature type="domain" description="Reverse transcriptase" evidence="1">
    <location>
        <begin position="336"/>
        <end position="434"/>
    </location>
</feature>
<accession>A0A2N9IRE4</accession>
<organism evidence="3">
    <name type="scientific">Fagus sylvatica</name>
    <name type="common">Beechnut</name>
    <dbReference type="NCBI Taxonomy" id="28930"/>
    <lineage>
        <taxon>Eukaryota</taxon>
        <taxon>Viridiplantae</taxon>
        <taxon>Streptophyta</taxon>
        <taxon>Embryophyta</taxon>
        <taxon>Tracheophyta</taxon>
        <taxon>Spermatophyta</taxon>
        <taxon>Magnoliopsida</taxon>
        <taxon>eudicotyledons</taxon>
        <taxon>Gunneridae</taxon>
        <taxon>Pentapetalae</taxon>
        <taxon>rosids</taxon>
        <taxon>fabids</taxon>
        <taxon>Fagales</taxon>
        <taxon>Fagaceae</taxon>
        <taxon>Fagus</taxon>
    </lineage>
</organism>
<dbReference type="SUPFAM" id="SSF56672">
    <property type="entry name" value="DNA/RNA polymerases"/>
    <property type="match status" value="1"/>
</dbReference>
<dbReference type="PANTHER" id="PTHR33116:SF78">
    <property type="entry name" value="OS12G0587133 PROTEIN"/>
    <property type="match status" value="1"/>
</dbReference>
<feature type="domain" description="Reverse transcriptase zinc-binding" evidence="2">
    <location>
        <begin position="700"/>
        <end position="759"/>
    </location>
</feature>
<reference evidence="3" key="1">
    <citation type="submission" date="2018-02" db="EMBL/GenBank/DDBJ databases">
        <authorList>
            <person name="Cohen D.B."/>
            <person name="Kent A.D."/>
        </authorList>
    </citation>
    <scope>NUCLEOTIDE SEQUENCE</scope>
</reference>
<dbReference type="InterPro" id="IPR043502">
    <property type="entry name" value="DNA/RNA_pol_sf"/>
</dbReference>
<dbReference type="PANTHER" id="PTHR33116">
    <property type="entry name" value="REVERSE TRANSCRIPTASE ZINC-BINDING DOMAIN-CONTAINING PROTEIN-RELATED-RELATED"/>
    <property type="match status" value="1"/>
</dbReference>
<evidence type="ECO:0000313" key="3">
    <source>
        <dbReference type="EMBL" id="SPD28056.1"/>
    </source>
</evidence>